<name>A0ABW1R712_9LACO</name>
<feature type="transmembrane region" description="Helical" evidence="1">
    <location>
        <begin position="147"/>
        <end position="170"/>
    </location>
</feature>
<proteinExistence type="predicted"/>
<keyword evidence="1" id="KW-0472">Membrane</keyword>
<feature type="transmembrane region" description="Helical" evidence="1">
    <location>
        <begin position="113"/>
        <end position="135"/>
    </location>
</feature>
<reference evidence="3" key="1">
    <citation type="journal article" date="2019" name="Int. J. Syst. Evol. Microbiol.">
        <title>The Global Catalogue of Microorganisms (GCM) 10K type strain sequencing project: providing services to taxonomists for standard genome sequencing and annotation.</title>
        <authorList>
            <consortium name="The Broad Institute Genomics Platform"/>
            <consortium name="The Broad Institute Genome Sequencing Center for Infectious Disease"/>
            <person name="Wu L."/>
            <person name="Ma J."/>
        </authorList>
    </citation>
    <scope>NUCLEOTIDE SEQUENCE [LARGE SCALE GENOMIC DNA]</scope>
    <source>
        <strain evidence="3">CCM 8932</strain>
    </source>
</reference>
<evidence type="ECO:0000313" key="2">
    <source>
        <dbReference type="EMBL" id="MFC6164153.1"/>
    </source>
</evidence>
<keyword evidence="1" id="KW-0812">Transmembrane</keyword>
<evidence type="ECO:0000313" key="3">
    <source>
        <dbReference type="Proteomes" id="UP001596253"/>
    </source>
</evidence>
<accession>A0ABW1R712</accession>
<keyword evidence="3" id="KW-1185">Reference proteome</keyword>
<dbReference type="InterPro" id="IPR021697">
    <property type="entry name" value="DUF3278"/>
</dbReference>
<dbReference type="EMBL" id="JBHSSD010000024">
    <property type="protein sequence ID" value="MFC6164153.1"/>
    <property type="molecule type" value="Genomic_DNA"/>
</dbReference>
<comment type="caution">
    <text evidence="2">The sequence shown here is derived from an EMBL/GenBank/DDBJ whole genome shotgun (WGS) entry which is preliminary data.</text>
</comment>
<dbReference type="Pfam" id="PF11683">
    <property type="entry name" value="DUF3278"/>
    <property type="match status" value="1"/>
</dbReference>
<gene>
    <name evidence="2" type="ORF">ACFP3T_05650</name>
</gene>
<dbReference type="RefSeq" id="WP_137641003.1">
    <property type="nucleotide sequence ID" value="NZ_BJDK01000035.1"/>
</dbReference>
<evidence type="ECO:0000256" key="1">
    <source>
        <dbReference type="SAM" id="Phobius"/>
    </source>
</evidence>
<keyword evidence="1" id="KW-1133">Transmembrane helix</keyword>
<feature type="transmembrane region" description="Helical" evidence="1">
    <location>
        <begin position="63"/>
        <end position="85"/>
    </location>
</feature>
<organism evidence="2 3">
    <name type="scientific">Lactiplantibacillus dongliensis</name>
    <dbReference type="NCBI Taxonomy" id="2559919"/>
    <lineage>
        <taxon>Bacteria</taxon>
        <taxon>Bacillati</taxon>
        <taxon>Bacillota</taxon>
        <taxon>Bacilli</taxon>
        <taxon>Lactobacillales</taxon>
        <taxon>Lactobacillaceae</taxon>
        <taxon>Lactiplantibacillus</taxon>
    </lineage>
</organism>
<protein>
    <submittedName>
        <fullName evidence="2">DUF3278 domain-containing protein</fullName>
    </submittedName>
</protein>
<feature type="transmembrane region" description="Helical" evidence="1">
    <location>
        <begin position="37"/>
        <end position="57"/>
    </location>
</feature>
<sequence>MEGKKSLRDTIVKHWFGISGTFDEYKRQEANRIGTNAFMLLLPFSFISLFVAGLTVANRPQDAINIVISLQVGYFMLVICPYVLLASHRAHITDTEVTTHDLKQAYLHIRQKMSFGAVYTGLWFYFQTTLLDHYFDGTNLLHTLTQWHYIWTGIWTGAFMGIIIGIQALIRLKKYR</sequence>
<dbReference type="Proteomes" id="UP001596253">
    <property type="component" value="Unassembled WGS sequence"/>
</dbReference>